<dbReference type="GeneID" id="108808127"/>
<dbReference type="CDD" id="cd22157">
    <property type="entry name" value="F-box_AtFBW1-like"/>
    <property type="match status" value="1"/>
</dbReference>
<evidence type="ECO:0000313" key="3">
    <source>
        <dbReference type="RefSeq" id="XP_056843075.1"/>
    </source>
</evidence>
<evidence type="ECO:0000313" key="2">
    <source>
        <dbReference type="Proteomes" id="UP000504610"/>
    </source>
</evidence>
<dbReference type="InterPro" id="IPR050796">
    <property type="entry name" value="SCF_F-box_component"/>
</dbReference>
<dbReference type="SMART" id="SM00256">
    <property type="entry name" value="FBOX"/>
    <property type="match status" value="1"/>
</dbReference>
<dbReference type="Proteomes" id="UP000504610">
    <property type="component" value="Chromosome 6"/>
</dbReference>
<feature type="domain" description="F-box" evidence="1">
    <location>
        <begin position="1"/>
        <end position="47"/>
    </location>
</feature>
<evidence type="ECO:0000259" key="1">
    <source>
        <dbReference type="PROSITE" id="PS50181"/>
    </source>
</evidence>
<dbReference type="Gene3D" id="1.20.1280.50">
    <property type="match status" value="1"/>
</dbReference>
<dbReference type="PROSITE" id="PS50181">
    <property type="entry name" value="FBOX"/>
    <property type="match status" value="1"/>
</dbReference>
<accession>A0A9W3BUN8</accession>
<organism evidence="2 3">
    <name type="scientific">Raphanus sativus</name>
    <name type="common">Radish</name>
    <name type="synonym">Raphanus raphanistrum var. sativus</name>
    <dbReference type="NCBI Taxonomy" id="3726"/>
    <lineage>
        <taxon>Eukaryota</taxon>
        <taxon>Viridiplantae</taxon>
        <taxon>Streptophyta</taxon>
        <taxon>Embryophyta</taxon>
        <taxon>Tracheophyta</taxon>
        <taxon>Spermatophyta</taxon>
        <taxon>Magnoliopsida</taxon>
        <taxon>eudicotyledons</taxon>
        <taxon>Gunneridae</taxon>
        <taxon>Pentapetalae</taxon>
        <taxon>rosids</taxon>
        <taxon>malvids</taxon>
        <taxon>Brassicales</taxon>
        <taxon>Brassicaceae</taxon>
        <taxon>Brassiceae</taxon>
        <taxon>Raphanus</taxon>
    </lineage>
</organism>
<proteinExistence type="predicted"/>
<dbReference type="Pfam" id="PF00646">
    <property type="entry name" value="F-box"/>
    <property type="match status" value="1"/>
</dbReference>
<reference evidence="2" key="1">
    <citation type="journal article" date="2019" name="Database">
        <title>The radish genome database (RadishGD): an integrated information resource for radish genomics.</title>
        <authorList>
            <person name="Yu H.J."/>
            <person name="Baek S."/>
            <person name="Lee Y.J."/>
            <person name="Cho A."/>
            <person name="Mun J.H."/>
        </authorList>
    </citation>
    <scope>NUCLEOTIDE SEQUENCE [LARGE SCALE GENOMIC DNA]</scope>
    <source>
        <strain evidence="2">cv. WK10039</strain>
    </source>
</reference>
<gene>
    <name evidence="3" type="primary">LOC108808127</name>
</gene>
<protein>
    <submittedName>
        <fullName evidence="3">F-box protein At3g28330-like</fullName>
    </submittedName>
</protein>
<dbReference type="InterPro" id="IPR036047">
    <property type="entry name" value="F-box-like_dom_sf"/>
</dbReference>
<dbReference type="InterPro" id="IPR001810">
    <property type="entry name" value="F-box_dom"/>
</dbReference>
<sequence>MNSLADDLWALIFVRLPLKSIATFKLVCKRWKSLLESPFLRNLFLSHHQNSHSMWSLMLKDNQQEAVAHYGCEIWGHPPQQLGSYIATFVTELAFFSHKEIYRHARAVAYTDVGLILIRVVSVLRNVSLYVANPVSRECVETDPPWVEPEEDYWNLGLATRTDENGGVLGYKVVLLYDAESRWTNSFNLLIYSSETGLWKQETVQFPYSFHYRHEFSYSISMNGHLHWVARDDVNDDEVVVSIDFYGSDHPVCRVTSFPDLGTSPLFQRFCTVSQGSLMYMNIASQGDEYHKLSVWRLKSSWEWNLVSEISYISYEHTYIPLAINPFDAETVYFWSNDLDDQCLVSMNLGIGEFFIHGKSERGSTDGCLLKTPEGKTFIQLAQEFSSFVLPKWLYRIPNTVTNNSRQPWFISNPTFIW</sequence>
<reference evidence="3" key="2">
    <citation type="submission" date="2025-08" db="UniProtKB">
        <authorList>
            <consortium name="RefSeq"/>
        </authorList>
    </citation>
    <scope>IDENTIFICATION</scope>
    <source>
        <tissue evidence="3">Leaf</tissue>
    </source>
</reference>
<dbReference type="PANTHER" id="PTHR31672">
    <property type="entry name" value="BNACNNG10540D PROTEIN"/>
    <property type="match status" value="1"/>
</dbReference>
<dbReference type="RefSeq" id="XP_056843075.1">
    <property type="nucleotide sequence ID" value="XM_056987095.1"/>
</dbReference>
<name>A0A9W3BUN8_RAPSA</name>
<dbReference type="OrthoDB" id="1073481at2759"/>
<dbReference type="Pfam" id="PF24750">
    <property type="entry name" value="b-prop_At3g26010-like"/>
    <property type="match status" value="1"/>
</dbReference>
<keyword evidence="2" id="KW-1185">Reference proteome</keyword>
<dbReference type="KEGG" id="rsz:108808127"/>
<dbReference type="InterPro" id="IPR056592">
    <property type="entry name" value="Beta-prop_At3g26010-like"/>
</dbReference>
<dbReference type="AlphaFoldDB" id="A0A9W3BUN8"/>
<dbReference type="PANTHER" id="PTHR31672:SF9">
    <property type="entry name" value="F-BOX DOMAIN-CONTAINING PROTEIN"/>
    <property type="match status" value="1"/>
</dbReference>
<dbReference type="SUPFAM" id="SSF81383">
    <property type="entry name" value="F-box domain"/>
    <property type="match status" value="1"/>
</dbReference>